<sequence length="129" mass="14897">MIQRFIELGEGYSDLYELVEIAKANKHRVTHMLQFNTVKQEKTVCSLVVVLKPTETGNFQPLYICREGIPVLENKKSKRIALFEETAEQLGKKVVSFTVKPSSTFPENELYFNHLIGILRMNHFIPPMQ</sequence>
<organism evidence="2 3">
    <name type="scientific">Bacillus manliponensis</name>
    <dbReference type="NCBI Taxonomy" id="574376"/>
    <lineage>
        <taxon>Bacteria</taxon>
        <taxon>Bacillati</taxon>
        <taxon>Bacillota</taxon>
        <taxon>Bacilli</taxon>
        <taxon>Bacillales</taxon>
        <taxon>Bacillaceae</taxon>
        <taxon>Bacillus</taxon>
        <taxon>Bacillus cereus group</taxon>
    </lineage>
</organism>
<keyword evidence="2" id="KW-0418">Kinase</keyword>
<dbReference type="Pfam" id="PF23648">
    <property type="entry name" value="DUF7147"/>
    <property type="match status" value="1"/>
</dbReference>
<dbReference type="Proteomes" id="UP000027822">
    <property type="component" value="Unassembled WGS sequence"/>
</dbReference>
<dbReference type="OrthoDB" id="2427086at2"/>
<evidence type="ECO:0000313" key="2">
    <source>
        <dbReference type="EMBL" id="KEK20926.1"/>
    </source>
</evidence>
<name>A0A073K317_9BACI</name>
<dbReference type="eggNOG" id="ENOG502ZQ3T">
    <property type="taxonomic scope" value="Bacteria"/>
</dbReference>
<keyword evidence="3" id="KW-1185">Reference proteome</keyword>
<protein>
    <submittedName>
        <fullName evidence="2">Methylthioribose kinase</fullName>
    </submittedName>
</protein>
<proteinExistence type="predicted"/>
<reference evidence="2 3" key="1">
    <citation type="submission" date="2014-06" db="EMBL/GenBank/DDBJ databases">
        <title>Draft genome sequence of Bacillus manliponensis JCM 15802 (MCCC 1A00708).</title>
        <authorList>
            <person name="Lai Q."/>
            <person name="Liu Y."/>
            <person name="Shao Z."/>
        </authorList>
    </citation>
    <scope>NUCLEOTIDE SEQUENCE [LARGE SCALE GENOMIC DNA]</scope>
    <source>
        <strain evidence="2 3">JCM 15802</strain>
    </source>
</reference>
<dbReference type="STRING" id="574376.BAMA_09025"/>
<gene>
    <name evidence="2" type="ORF">BAMA_09025</name>
</gene>
<dbReference type="GO" id="GO:0016301">
    <property type="term" value="F:kinase activity"/>
    <property type="evidence" value="ECO:0007669"/>
    <property type="project" value="UniProtKB-KW"/>
</dbReference>
<dbReference type="InterPro" id="IPR055571">
    <property type="entry name" value="DUF7147"/>
</dbReference>
<dbReference type="AlphaFoldDB" id="A0A073K317"/>
<dbReference type="RefSeq" id="WP_034635807.1">
    <property type="nucleotide sequence ID" value="NZ_CBCSJC010000001.1"/>
</dbReference>
<evidence type="ECO:0000259" key="1">
    <source>
        <dbReference type="Pfam" id="PF23648"/>
    </source>
</evidence>
<comment type="caution">
    <text evidence="2">The sequence shown here is derived from an EMBL/GenBank/DDBJ whole genome shotgun (WGS) entry which is preliminary data.</text>
</comment>
<dbReference type="EMBL" id="JOTN01000002">
    <property type="protein sequence ID" value="KEK20926.1"/>
    <property type="molecule type" value="Genomic_DNA"/>
</dbReference>
<feature type="domain" description="DUF7147" evidence="1">
    <location>
        <begin position="1"/>
        <end position="125"/>
    </location>
</feature>
<accession>A0A073K317</accession>
<evidence type="ECO:0000313" key="3">
    <source>
        <dbReference type="Proteomes" id="UP000027822"/>
    </source>
</evidence>
<keyword evidence="2" id="KW-0808">Transferase</keyword>